<protein>
    <submittedName>
        <fullName evidence="5">Class V aminotransferase</fullName>
    </submittedName>
</protein>
<dbReference type="InterPro" id="IPR015424">
    <property type="entry name" value="PyrdxlP-dep_Trfase"/>
</dbReference>
<dbReference type="InterPro" id="IPR015421">
    <property type="entry name" value="PyrdxlP-dep_Trfase_major"/>
</dbReference>
<keyword evidence="6" id="KW-1185">Reference proteome</keyword>
<dbReference type="InterPro" id="IPR006311">
    <property type="entry name" value="TAT_signal"/>
</dbReference>
<keyword evidence="3" id="KW-0732">Signal</keyword>
<dbReference type="PROSITE" id="PS51318">
    <property type="entry name" value="TAT"/>
    <property type="match status" value="1"/>
</dbReference>
<dbReference type="PANTHER" id="PTHR43586">
    <property type="entry name" value="CYSTEINE DESULFURASE"/>
    <property type="match status" value="1"/>
</dbReference>
<organism evidence="5 6">
    <name type="scientific">Pilimelia terevasa</name>
    <dbReference type="NCBI Taxonomy" id="53372"/>
    <lineage>
        <taxon>Bacteria</taxon>
        <taxon>Bacillati</taxon>
        <taxon>Actinomycetota</taxon>
        <taxon>Actinomycetes</taxon>
        <taxon>Micromonosporales</taxon>
        <taxon>Micromonosporaceae</taxon>
        <taxon>Pilimelia</taxon>
    </lineage>
</organism>
<keyword evidence="2" id="KW-0663">Pyridoxal phosphate</keyword>
<feature type="chain" id="PRO_5035269608" evidence="3">
    <location>
        <begin position="38"/>
        <end position="439"/>
    </location>
</feature>
<sequence>MPSTGGLDRRTLLAGLGAVTGAAATAGALGAAAAACAAPPAAAAGPLGRVDPGPRVVDPVTGAVDWAAVRAQFRLKPDKVHFSLFLLSSNPKPIRDQIAKVAEQFDADPMLAYEGDNNAASVVARYLGASGGETALCWNTTTGHGLVWGSLKIKADQEILLTDYDHFVAHGSVDLCVRRAGARKRQISLFADPGRATADEITGKLKAAITPKTRAVGTTWGMSSCGVRMPLKAMAAVVAEANKGRAPADRCLLIVDGVHALGAVDDTPAASGVDVFIAGLHKWLFGPRGTGVVWYKGDAVSQFHAQHHSYGGGSLNPGGFHDFEARWSIPATIAWHDNIGRKNIADRITELSSRLKDGLGGIRGMRLKTPTDPAMSAGITCFQIDGVSDSTIVNGLKQRNLLASHATYQVPYARIGTACINTPEEVDRAIAAVRQIAGG</sequence>
<evidence type="ECO:0000256" key="2">
    <source>
        <dbReference type="ARBA" id="ARBA00022898"/>
    </source>
</evidence>
<dbReference type="GO" id="GO:0008483">
    <property type="term" value="F:transaminase activity"/>
    <property type="evidence" value="ECO:0007669"/>
    <property type="project" value="UniProtKB-KW"/>
</dbReference>
<dbReference type="Pfam" id="PF00266">
    <property type="entry name" value="Aminotran_5"/>
    <property type="match status" value="1"/>
</dbReference>
<dbReference type="EMBL" id="BMQC01000013">
    <property type="protein sequence ID" value="GGK37830.1"/>
    <property type="molecule type" value="Genomic_DNA"/>
</dbReference>
<accession>A0A8J3BTD1</accession>
<comment type="caution">
    <text evidence="5">The sequence shown here is derived from an EMBL/GenBank/DDBJ whole genome shotgun (WGS) entry which is preliminary data.</text>
</comment>
<evidence type="ECO:0000256" key="3">
    <source>
        <dbReference type="SAM" id="SignalP"/>
    </source>
</evidence>
<evidence type="ECO:0000256" key="1">
    <source>
        <dbReference type="ARBA" id="ARBA00001933"/>
    </source>
</evidence>
<dbReference type="PANTHER" id="PTHR43586:SF8">
    <property type="entry name" value="CYSTEINE DESULFURASE 1, CHLOROPLASTIC"/>
    <property type="match status" value="1"/>
</dbReference>
<dbReference type="Gene3D" id="3.40.640.10">
    <property type="entry name" value="Type I PLP-dependent aspartate aminotransferase-like (Major domain)"/>
    <property type="match status" value="1"/>
</dbReference>
<reference evidence="5" key="2">
    <citation type="submission" date="2020-09" db="EMBL/GenBank/DDBJ databases">
        <authorList>
            <person name="Sun Q."/>
            <person name="Ohkuma M."/>
        </authorList>
    </citation>
    <scope>NUCLEOTIDE SEQUENCE</scope>
    <source>
        <strain evidence="5">JCM 3091</strain>
    </source>
</reference>
<dbReference type="InterPro" id="IPR015422">
    <property type="entry name" value="PyrdxlP-dep_Trfase_small"/>
</dbReference>
<dbReference type="Gene3D" id="3.90.1150.10">
    <property type="entry name" value="Aspartate Aminotransferase, domain 1"/>
    <property type="match status" value="1"/>
</dbReference>
<comment type="cofactor">
    <cofactor evidence="1">
        <name>pyridoxal 5'-phosphate</name>
        <dbReference type="ChEBI" id="CHEBI:597326"/>
    </cofactor>
</comment>
<dbReference type="InterPro" id="IPR000192">
    <property type="entry name" value="Aminotrans_V_dom"/>
</dbReference>
<evidence type="ECO:0000259" key="4">
    <source>
        <dbReference type="Pfam" id="PF00266"/>
    </source>
</evidence>
<evidence type="ECO:0000313" key="5">
    <source>
        <dbReference type="EMBL" id="GGK37830.1"/>
    </source>
</evidence>
<dbReference type="Proteomes" id="UP000662200">
    <property type="component" value="Unassembled WGS sequence"/>
</dbReference>
<proteinExistence type="predicted"/>
<gene>
    <name evidence="5" type="ORF">GCM10010124_33290</name>
</gene>
<keyword evidence="5" id="KW-0032">Aminotransferase</keyword>
<dbReference type="AlphaFoldDB" id="A0A8J3BTD1"/>
<reference evidence="5" key="1">
    <citation type="journal article" date="2014" name="Int. J. Syst. Evol. Microbiol.">
        <title>Complete genome sequence of Corynebacterium casei LMG S-19264T (=DSM 44701T), isolated from a smear-ripened cheese.</title>
        <authorList>
            <consortium name="US DOE Joint Genome Institute (JGI-PGF)"/>
            <person name="Walter F."/>
            <person name="Albersmeier A."/>
            <person name="Kalinowski J."/>
            <person name="Ruckert C."/>
        </authorList>
    </citation>
    <scope>NUCLEOTIDE SEQUENCE</scope>
    <source>
        <strain evidence="5">JCM 3091</strain>
    </source>
</reference>
<dbReference type="RefSeq" id="WP_189115267.1">
    <property type="nucleotide sequence ID" value="NZ_BMQC01000013.1"/>
</dbReference>
<feature type="signal peptide" evidence="3">
    <location>
        <begin position="1"/>
        <end position="37"/>
    </location>
</feature>
<feature type="domain" description="Aminotransferase class V" evidence="4">
    <location>
        <begin position="116"/>
        <end position="427"/>
    </location>
</feature>
<evidence type="ECO:0000313" key="6">
    <source>
        <dbReference type="Proteomes" id="UP000662200"/>
    </source>
</evidence>
<dbReference type="SUPFAM" id="SSF53383">
    <property type="entry name" value="PLP-dependent transferases"/>
    <property type="match status" value="1"/>
</dbReference>
<name>A0A8J3BTD1_9ACTN</name>
<keyword evidence="5" id="KW-0808">Transferase</keyword>